<dbReference type="EMBL" id="CADCSZ010000152">
    <property type="protein sequence ID" value="CAA9253796.1"/>
    <property type="molecule type" value="Genomic_DNA"/>
</dbReference>
<name>A0A6J4ILJ7_9ACTN</name>
<reference evidence="3" key="1">
    <citation type="submission" date="2020-02" db="EMBL/GenBank/DDBJ databases">
        <authorList>
            <person name="Meier V. D."/>
        </authorList>
    </citation>
    <scope>NUCLEOTIDE SEQUENCE</scope>
    <source>
        <strain evidence="3">AVDCRST_MAG76</strain>
    </source>
</reference>
<comment type="similarity">
    <text evidence="1">Belongs to the NAD(P)-dependent epimerase/dehydratase family.</text>
</comment>
<dbReference type="InterPro" id="IPR001509">
    <property type="entry name" value="Epimerase_deHydtase"/>
</dbReference>
<dbReference type="SUPFAM" id="SSF51735">
    <property type="entry name" value="NAD(P)-binding Rossmann-fold domains"/>
    <property type="match status" value="1"/>
</dbReference>
<accession>A0A6J4ILJ7</accession>
<dbReference type="CDD" id="cd08946">
    <property type="entry name" value="SDR_e"/>
    <property type="match status" value="1"/>
</dbReference>
<evidence type="ECO:0000313" key="3">
    <source>
        <dbReference type="EMBL" id="CAA9253796.1"/>
    </source>
</evidence>
<dbReference type="PANTHER" id="PTHR43000">
    <property type="entry name" value="DTDP-D-GLUCOSE 4,6-DEHYDRATASE-RELATED"/>
    <property type="match status" value="1"/>
</dbReference>
<dbReference type="Pfam" id="PF01370">
    <property type="entry name" value="Epimerase"/>
    <property type="match status" value="1"/>
</dbReference>
<dbReference type="AlphaFoldDB" id="A0A6J4ILJ7"/>
<proteinExistence type="inferred from homology"/>
<protein>
    <recommendedName>
        <fullName evidence="2">NAD-dependent epimerase/dehydratase domain-containing protein</fullName>
    </recommendedName>
</protein>
<evidence type="ECO:0000259" key="2">
    <source>
        <dbReference type="Pfam" id="PF01370"/>
    </source>
</evidence>
<evidence type="ECO:0000256" key="1">
    <source>
        <dbReference type="ARBA" id="ARBA00007637"/>
    </source>
</evidence>
<organism evidence="3">
    <name type="scientific">uncultured Acidimicrobiales bacterium</name>
    <dbReference type="NCBI Taxonomy" id="310071"/>
    <lineage>
        <taxon>Bacteria</taxon>
        <taxon>Bacillati</taxon>
        <taxon>Actinomycetota</taxon>
        <taxon>Acidimicrobiia</taxon>
        <taxon>Acidimicrobiales</taxon>
        <taxon>environmental samples</taxon>
    </lineage>
</organism>
<dbReference type="InterPro" id="IPR036291">
    <property type="entry name" value="NAD(P)-bd_dom_sf"/>
</dbReference>
<sequence>MANRSALVTGATGFIGGRLVSTLVEKGWSVRACGRRDRPDDLPPAAEYEAVDLAGGDDLTGLYAGVTHLFHLAGASSSNADEAEMERANVVATENLLGAAPPRQLERVVHMSSTSVYGEEEQLPLPVREDVEPRPSRAYGKAKWRTEQVVCGSGLPVVVLRPVSVYGPGNVKLLASAILDVAIEAFAGARAVPVPAEPIEQRLVHLDDLLAATLHVAEADEAVGRAFNVVDGCYPTSHDIARILTGHFDLEVVIADDPDAGPSYEERQRSHAAMVEQGMKPNILLTKERFRFMRKANRNNRVSIDALLSTGFRFEHTDLERSIGSTIAWYGDHRWIL</sequence>
<gene>
    <name evidence="3" type="ORF">AVDCRST_MAG76-2425</name>
</gene>
<dbReference type="Gene3D" id="3.40.50.720">
    <property type="entry name" value="NAD(P)-binding Rossmann-like Domain"/>
    <property type="match status" value="1"/>
</dbReference>
<feature type="domain" description="NAD-dependent epimerase/dehydratase" evidence="2">
    <location>
        <begin position="6"/>
        <end position="229"/>
    </location>
</feature>